<dbReference type="Pfam" id="PF07732">
    <property type="entry name" value="Cu-oxidase_3"/>
    <property type="match status" value="1"/>
</dbReference>
<feature type="domain" description="Plastocyanin-like" evidence="7">
    <location>
        <begin position="525"/>
        <end position="600"/>
    </location>
</feature>
<dbReference type="InterPro" id="IPR011707">
    <property type="entry name" value="Cu-oxidase-like_N"/>
</dbReference>
<evidence type="ECO:0000313" key="9">
    <source>
        <dbReference type="EMBL" id="CAG8480848.1"/>
    </source>
</evidence>
<evidence type="ECO:0000256" key="4">
    <source>
        <dbReference type="ARBA" id="ARBA00023008"/>
    </source>
</evidence>
<keyword evidence="5" id="KW-0732">Signal</keyword>
<dbReference type="Pfam" id="PF00394">
    <property type="entry name" value="Cu-oxidase"/>
    <property type="match status" value="1"/>
</dbReference>
<dbReference type="PROSITE" id="PS00079">
    <property type="entry name" value="MULTICOPPER_OXIDASE1"/>
    <property type="match status" value="1"/>
</dbReference>
<organism evidence="9 10">
    <name type="scientific">Gigaspora margarita</name>
    <dbReference type="NCBI Taxonomy" id="4874"/>
    <lineage>
        <taxon>Eukaryota</taxon>
        <taxon>Fungi</taxon>
        <taxon>Fungi incertae sedis</taxon>
        <taxon>Mucoromycota</taxon>
        <taxon>Glomeromycotina</taxon>
        <taxon>Glomeromycetes</taxon>
        <taxon>Diversisporales</taxon>
        <taxon>Gigasporaceae</taxon>
        <taxon>Gigaspora</taxon>
    </lineage>
</organism>
<dbReference type="InterPro" id="IPR011706">
    <property type="entry name" value="Cu-oxidase_C"/>
</dbReference>
<dbReference type="InterPro" id="IPR001117">
    <property type="entry name" value="Cu-oxidase_2nd"/>
</dbReference>
<protein>
    <submittedName>
        <fullName evidence="9">10101_t:CDS:1</fullName>
    </submittedName>
</protein>
<feature type="domain" description="Plastocyanin-like" evidence="6">
    <location>
        <begin position="195"/>
        <end position="359"/>
    </location>
</feature>
<comment type="similarity">
    <text evidence="1">Belongs to the multicopper oxidase family.</text>
</comment>
<dbReference type="CDD" id="cd04206">
    <property type="entry name" value="CuRO_1_LCC_like"/>
    <property type="match status" value="1"/>
</dbReference>
<dbReference type="Gene3D" id="2.60.40.420">
    <property type="entry name" value="Cupredoxins - blue copper proteins"/>
    <property type="match status" value="3"/>
</dbReference>
<dbReference type="Proteomes" id="UP000789901">
    <property type="component" value="Unassembled WGS sequence"/>
</dbReference>
<evidence type="ECO:0000256" key="1">
    <source>
        <dbReference type="ARBA" id="ARBA00010609"/>
    </source>
</evidence>
<evidence type="ECO:0000259" key="8">
    <source>
        <dbReference type="Pfam" id="PF07732"/>
    </source>
</evidence>
<dbReference type="Pfam" id="PF07731">
    <property type="entry name" value="Cu-oxidase_2"/>
    <property type="match status" value="1"/>
</dbReference>
<comment type="caution">
    <text evidence="9">The sequence shown here is derived from an EMBL/GenBank/DDBJ whole genome shotgun (WGS) entry which is preliminary data.</text>
</comment>
<sequence length="641" mass="73362">MKQLSFTILLGIFLLTISVLSTPLRRENDISWSVQTFGCKVTSLQLKKVVKWTVSELKCKVDNCKERPVIIVHPSDKFPSCKDTPAPTICAKTNQNIRILVTNNLTLSEEPLTIHWHGLLMKKNAFADGVPAINQCPIPFGNSYLYDFKTNNEPGTHWYHSHYKPQRMDGLYGLFIINQEDKIDGKDDPYKDYKDIIVLISDWYHEKASVLLKEYEDWPQKTDPSCAGSAAYEPVPYSVLINGKGQGNCDQDKTYPHECVTENCTIPSNFISDTGIVYDLSDRNAKYRFRIINAGALIEYYFSIDDHELQVIEVEGQYVKHVDSRKFLRIPIHVGQRYSVIASPKISPLKNTQFWMRVDSNPECLRYNTPCSEAQKLVKTIRSIVSYSKSTNVPKTKEVNEPMSKCIDLNMSLLEPLDSSKALKESLLDSSKALIKPKIYSMNIYMFTNFSNKVTVGEVINKDPDLKSYTYNDANYNCSENTLNRVYEIHKQFANIKAPEWPSYVWPYQQNLIPLYTRDQVITVNIQIIGTTIPNPEKENPNPIKTKYENPISRDTAIVPSKGDLTIQFTTDNPGVWAFHCHIEWHVEVGMMTQFVELPDEIYNLPIPKLPEDVTLPEGVKTWNKLCKTNKGMVCENNYLG</sequence>
<feature type="domain" description="Plastocyanin-like" evidence="8">
    <location>
        <begin position="83"/>
        <end position="181"/>
    </location>
</feature>
<dbReference type="InterPro" id="IPR008972">
    <property type="entry name" value="Cupredoxin"/>
</dbReference>
<dbReference type="InterPro" id="IPR002355">
    <property type="entry name" value="Cu_oxidase_Cu_BS"/>
</dbReference>
<keyword evidence="3" id="KW-0560">Oxidoreductase</keyword>
<dbReference type="EMBL" id="CAJVQB010000301">
    <property type="protein sequence ID" value="CAG8480848.1"/>
    <property type="molecule type" value="Genomic_DNA"/>
</dbReference>
<dbReference type="InterPro" id="IPR045087">
    <property type="entry name" value="Cu-oxidase_fam"/>
</dbReference>
<gene>
    <name evidence="9" type="ORF">GMARGA_LOCUS1231</name>
</gene>
<feature type="signal peptide" evidence="5">
    <location>
        <begin position="1"/>
        <end position="21"/>
    </location>
</feature>
<evidence type="ECO:0000259" key="7">
    <source>
        <dbReference type="Pfam" id="PF07731"/>
    </source>
</evidence>
<dbReference type="InterPro" id="IPR033138">
    <property type="entry name" value="Cu_oxidase_CS"/>
</dbReference>
<keyword evidence="10" id="KW-1185">Reference proteome</keyword>
<evidence type="ECO:0000256" key="2">
    <source>
        <dbReference type="ARBA" id="ARBA00022723"/>
    </source>
</evidence>
<evidence type="ECO:0000256" key="5">
    <source>
        <dbReference type="SAM" id="SignalP"/>
    </source>
</evidence>
<dbReference type="PANTHER" id="PTHR11709">
    <property type="entry name" value="MULTI-COPPER OXIDASE"/>
    <property type="match status" value="1"/>
</dbReference>
<accession>A0ABM8VYS7</accession>
<evidence type="ECO:0000259" key="6">
    <source>
        <dbReference type="Pfam" id="PF00394"/>
    </source>
</evidence>
<evidence type="ECO:0000313" key="10">
    <source>
        <dbReference type="Proteomes" id="UP000789901"/>
    </source>
</evidence>
<dbReference type="PROSITE" id="PS00080">
    <property type="entry name" value="MULTICOPPER_OXIDASE2"/>
    <property type="match status" value="1"/>
</dbReference>
<proteinExistence type="inferred from homology"/>
<evidence type="ECO:0000256" key="3">
    <source>
        <dbReference type="ARBA" id="ARBA00023002"/>
    </source>
</evidence>
<dbReference type="PANTHER" id="PTHR11709:SF394">
    <property type="entry name" value="FI03373P-RELATED"/>
    <property type="match status" value="1"/>
</dbReference>
<reference evidence="9 10" key="1">
    <citation type="submission" date="2021-06" db="EMBL/GenBank/DDBJ databases">
        <authorList>
            <person name="Kallberg Y."/>
            <person name="Tangrot J."/>
            <person name="Rosling A."/>
        </authorList>
    </citation>
    <scope>NUCLEOTIDE SEQUENCE [LARGE SCALE GENOMIC DNA]</scope>
    <source>
        <strain evidence="9 10">120-4 pot B 10/14</strain>
    </source>
</reference>
<dbReference type="SUPFAM" id="SSF49503">
    <property type="entry name" value="Cupredoxins"/>
    <property type="match status" value="2"/>
</dbReference>
<feature type="chain" id="PRO_5046023379" evidence="5">
    <location>
        <begin position="22"/>
        <end position="641"/>
    </location>
</feature>
<keyword evidence="4" id="KW-0186">Copper</keyword>
<keyword evidence="2" id="KW-0479">Metal-binding</keyword>
<name>A0ABM8VYS7_GIGMA</name>